<dbReference type="InterPro" id="IPR012878">
    <property type="entry name" value="Beta-AFase-like_GH127_cat"/>
</dbReference>
<dbReference type="EMBL" id="SLWM01000009">
    <property type="protein sequence ID" value="TCO20140.1"/>
    <property type="molecule type" value="Genomic_DNA"/>
</dbReference>
<feature type="domain" description="Non-reducing end beta-L-arabinofuranosidase-like GH127 middle" evidence="2">
    <location>
        <begin position="428"/>
        <end position="521"/>
    </location>
</feature>
<dbReference type="RefSeq" id="WP_132190963.1">
    <property type="nucleotide sequence ID" value="NZ_SLWM01000009.1"/>
</dbReference>
<feature type="domain" description="Non-reducing end beta-L-arabinofuranosidase-like GH127 catalytic" evidence="1">
    <location>
        <begin position="30"/>
        <end position="417"/>
    </location>
</feature>
<evidence type="ECO:0000313" key="4">
    <source>
        <dbReference type="EMBL" id="TCO20140.1"/>
    </source>
</evidence>
<name>A0ABY2BHD7_9ACTN</name>
<dbReference type="InterPro" id="IPR049049">
    <property type="entry name" value="Beta-AFase-like_GH127_C"/>
</dbReference>
<dbReference type="InterPro" id="IPR049046">
    <property type="entry name" value="Beta-AFase-like_GH127_middle"/>
</dbReference>
<evidence type="ECO:0008006" key="6">
    <source>
        <dbReference type="Google" id="ProtNLM"/>
    </source>
</evidence>
<feature type="domain" description="Non-reducing end beta-L-arabinofuranosidase-like GH127 C-terminal" evidence="3">
    <location>
        <begin position="525"/>
        <end position="621"/>
    </location>
</feature>
<reference evidence="4 5" key="1">
    <citation type="journal article" date="2015" name="Stand. Genomic Sci.">
        <title>Genomic Encyclopedia of Bacterial and Archaeal Type Strains, Phase III: the genomes of soil and plant-associated and newly described type strains.</title>
        <authorList>
            <person name="Whitman W.B."/>
            <person name="Woyke T."/>
            <person name="Klenk H.P."/>
            <person name="Zhou Y."/>
            <person name="Lilburn T.G."/>
            <person name="Beck B.J."/>
            <person name="De Vos P."/>
            <person name="Vandamme P."/>
            <person name="Eisen J.A."/>
            <person name="Garrity G."/>
            <person name="Hugenholtz P."/>
            <person name="Kyrpides N.C."/>
        </authorList>
    </citation>
    <scope>NUCLEOTIDE SEQUENCE [LARGE SCALE GENOMIC DNA]</scope>
    <source>
        <strain evidence="4 5">VKM Ac-2538</strain>
    </source>
</reference>
<organism evidence="4 5">
    <name type="scientific">Kribbella orskensis</name>
    <dbReference type="NCBI Taxonomy" id="2512216"/>
    <lineage>
        <taxon>Bacteria</taxon>
        <taxon>Bacillati</taxon>
        <taxon>Actinomycetota</taxon>
        <taxon>Actinomycetes</taxon>
        <taxon>Propionibacteriales</taxon>
        <taxon>Kribbellaceae</taxon>
        <taxon>Kribbella</taxon>
    </lineage>
</organism>
<dbReference type="Pfam" id="PF20737">
    <property type="entry name" value="Glyco_hydro127C"/>
    <property type="match status" value="1"/>
</dbReference>
<evidence type="ECO:0000259" key="2">
    <source>
        <dbReference type="Pfam" id="PF20736"/>
    </source>
</evidence>
<evidence type="ECO:0000259" key="1">
    <source>
        <dbReference type="Pfam" id="PF07944"/>
    </source>
</evidence>
<protein>
    <recommendedName>
        <fullName evidence="6">Glycoside hydrolase family 127 protein</fullName>
    </recommendedName>
</protein>
<dbReference type="PANTHER" id="PTHR43465">
    <property type="entry name" value="DUF1680 DOMAIN PROTEIN (AFU_ORTHOLOGUE AFUA_1G08910)"/>
    <property type="match status" value="1"/>
</dbReference>
<accession>A0ABY2BHD7</accession>
<gene>
    <name evidence="4" type="ORF">EV644_109161</name>
</gene>
<evidence type="ECO:0000259" key="3">
    <source>
        <dbReference type="Pfam" id="PF20737"/>
    </source>
</evidence>
<dbReference type="Pfam" id="PF07944">
    <property type="entry name" value="Beta-AFase-like_GH127_cat"/>
    <property type="match status" value="1"/>
</dbReference>
<dbReference type="SUPFAM" id="SSF48208">
    <property type="entry name" value="Six-hairpin glycosidases"/>
    <property type="match status" value="1"/>
</dbReference>
<dbReference type="Pfam" id="PF20736">
    <property type="entry name" value="Glyco_hydro127M"/>
    <property type="match status" value="1"/>
</dbReference>
<sequence length="624" mass="67549">MSSLQPPDPSAAVAPIAATTLRPLPLGAAKITGGFWSERQDVNRKATIPAAGDRLEEAGTLRNLRRAAGREPVADGFTGRPFADSDVYKWLEAVAWEQSREPSEAFAAWQSSTSALVADAQEADGYLNTHIRLAVPDGRFTDLEKGHELYCAGHLLQAAVAQYRATADRTLLTVATRFADLLADHFGPGRTEGIDGHPLIEMALVELYRTTGTTAYLDLARYFVEARGHGLLVPPGHHGPAYFQDHLPVRDVRVLGGHAVRALYLASGATDVAVETGDTELLDALRETWQTMVDTQAYLTGGVGSRWYGEAFGDPFELPPDAAYCETCAAIASVQWSWRLLLATGGSRYADQLERTLYNAVISGVSSTGGEFFYVNTLKVRNNAYADDQRSAVAGRQPWYGTACCPPNVMRTLASLDQLVATSDDSGIQLHLYAPATVMAEVGGAAVGLEVTTRYPWHGRVTVTVTESPETPWTLGLRLPAWAEGCKLTINGTEEPVGEVGRTAALERRWKRGDEVVLDLPVRARRTAPDDRVDSVRGCVAIERGPLVYCFEQLDQPDGVVLDETAVLPGELVETDRPELLGGVTTVSVPARRRDGSGTTLTAIPYYAWANRAMGPMTVWIDAP</sequence>
<evidence type="ECO:0000313" key="5">
    <source>
        <dbReference type="Proteomes" id="UP000295818"/>
    </source>
</evidence>
<dbReference type="Proteomes" id="UP000295818">
    <property type="component" value="Unassembled WGS sequence"/>
</dbReference>
<keyword evidence="5" id="KW-1185">Reference proteome</keyword>
<dbReference type="InterPro" id="IPR049174">
    <property type="entry name" value="Beta-AFase-like"/>
</dbReference>
<comment type="caution">
    <text evidence="4">The sequence shown here is derived from an EMBL/GenBank/DDBJ whole genome shotgun (WGS) entry which is preliminary data.</text>
</comment>
<dbReference type="InterPro" id="IPR008928">
    <property type="entry name" value="6-hairpin_glycosidase_sf"/>
</dbReference>
<proteinExistence type="predicted"/>
<dbReference type="PANTHER" id="PTHR43465:SF2">
    <property type="entry name" value="DUF1680 DOMAIN PROTEIN (AFU_ORTHOLOGUE AFUA_1G08910)"/>
    <property type="match status" value="1"/>
</dbReference>